<feature type="compositionally biased region" description="Low complexity" evidence="1">
    <location>
        <begin position="33"/>
        <end position="42"/>
    </location>
</feature>
<gene>
    <name evidence="2" type="ORF">CYCCA115_LOCUS1668</name>
</gene>
<dbReference type="InterPro" id="IPR027417">
    <property type="entry name" value="P-loop_NTPase"/>
</dbReference>
<evidence type="ECO:0000256" key="1">
    <source>
        <dbReference type="SAM" id="MobiDB-lite"/>
    </source>
</evidence>
<proteinExistence type="predicted"/>
<dbReference type="Gene3D" id="3.40.50.300">
    <property type="entry name" value="P-loop containing nucleotide triphosphate hydrolases"/>
    <property type="match status" value="1"/>
</dbReference>
<evidence type="ECO:0000313" key="3">
    <source>
        <dbReference type="Proteomes" id="UP001295423"/>
    </source>
</evidence>
<feature type="compositionally biased region" description="Low complexity" evidence="1">
    <location>
        <begin position="84"/>
        <end position="97"/>
    </location>
</feature>
<dbReference type="AlphaFoldDB" id="A0AAD2CCM3"/>
<dbReference type="Proteomes" id="UP001295423">
    <property type="component" value="Unassembled WGS sequence"/>
</dbReference>
<accession>A0AAD2CCM3</accession>
<dbReference type="EMBL" id="CAKOGP040000080">
    <property type="protein sequence ID" value="CAJ1929376.1"/>
    <property type="molecule type" value="Genomic_DNA"/>
</dbReference>
<keyword evidence="3" id="KW-1185">Reference proteome</keyword>
<protein>
    <recommendedName>
        <fullName evidence="4">Sulfotransferase domain-containing protein</fullName>
    </recommendedName>
</protein>
<evidence type="ECO:0000313" key="2">
    <source>
        <dbReference type="EMBL" id="CAJ1929376.1"/>
    </source>
</evidence>
<sequence length="553" mass="62144">MEEEESNATVPPLEDEDDEEEEEVNTERRTDEVTTTTAEGAEQNIAAFNNVSGGPTEPQETTEEPEGETTGNIKTANDTEEPEATTAAETTAVTEVPQPTGGDISTTPAVSLQLNNTTTDDDDPYPFRDFMFVHVGKAGGSSLMFMFREATKACQGILKASRFRTKAQMIRNHTLSMMPINKQLEDMTAAERKIVLQDQMCRIAFPPKTRTHIHFRNIFTTVNSYSNFIINVRNPVDRMVSWYYYERYRVKAVGFFKHSIPGQLYAIPFHYKCYSGDIGPMIQEVLIADPPMNGTDPKKEECIQLAKKCLRGDVPCYAHNFFNYETYLEELLLWKGLADAVNVTNATHFSDPTPRDVSINLIRTRDVLGDLNSTIKLWSGHPMMNETAGLYTVMNTIQGQTGKQTNKTLSTEERGTLCRFICVELVVYKKILGVADNLKTEDVQEEYDDLDKSCGFNVDEVFFKARKPFDYIQVDDFNELGLDRVYYLHEDLCGESARYLVEFGTTEQAAEAAHGLKDELDHQTIVSAAVLRTFGKSQLISLVSAKSPVDVAI</sequence>
<feature type="compositionally biased region" description="Acidic residues" evidence="1">
    <location>
        <begin position="13"/>
        <end position="24"/>
    </location>
</feature>
<feature type="region of interest" description="Disordered" evidence="1">
    <location>
        <begin position="1"/>
        <end position="108"/>
    </location>
</feature>
<dbReference type="SUPFAM" id="SSF52540">
    <property type="entry name" value="P-loop containing nucleoside triphosphate hydrolases"/>
    <property type="match status" value="1"/>
</dbReference>
<evidence type="ECO:0008006" key="4">
    <source>
        <dbReference type="Google" id="ProtNLM"/>
    </source>
</evidence>
<organism evidence="2 3">
    <name type="scientific">Cylindrotheca closterium</name>
    <dbReference type="NCBI Taxonomy" id="2856"/>
    <lineage>
        <taxon>Eukaryota</taxon>
        <taxon>Sar</taxon>
        <taxon>Stramenopiles</taxon>
        <taxon>Ochrophyta</taxon>
        <taxon>Bacillariophyta</taxon>
        <taxon>Bacillariophyceae</taxon>
        <taxon>Bacillariophycidae</taxon>
        <taxon>Bacillariales</taxon>
        <taxon>Bacillariaceae</taxon>
        <taxon>Cylindrotheca</taxon>
    </lineage>
</organism>
<reference evidence="2" key="1">
    <citation type="submission" date="2023-08" db="EMBL/GenBank/DDBJ databases">
        <authorList>
            <person name="Audoor S."/>
            <person name="Bilcke G."/>
        </authorList>
    </citation>
    <scope>NUCLEOTIDE SEQUENCE</scope>
</reference>
<comment type="caution">
    <text evidence="2">The sequence shown here is derived from an EMBL/GenBank/DDBJ whole genome shotgun (WGS) entry which is preliminary data.</text>
</comment>
<name>A0AAD2CCM3_9STRA</name>